<organism evidence="3 4">
    <name type="scientific">Fructilactobacillus carniphilus</name>
    <dbReference type="NCBI Taxonomy" id="2940297"/>
    <lineage>
        <taxon>Bacteria</taxon>
        <taxon>Bacillati</taxon>
        <taxon>Bacillota</taxon>
        <taxon>Bacilli</taxon>
        <taxon>Lactobacillales</taxon>
        <taxon>Lactobacillaceae</taxon>
        <taxon>Fructilactobacillus</taxon>
    </lineage>
</organism>
<feature type="domain" description="ATP-grasp" evidence="2">
    <location>
        <begin position="112"/>
        <end position="311"/>
    </location>
</feature>
<sequence length="396" mass="45362">MKYFLYPYQPAGIELPKQLPDDLTVVVPEQQKERYEKYVTAASQGQIDTVASLDFAHLVTYFRKKQTQETISDIRTLAEDAMIGVGILKTYFCDKQLDSELSNLFFKDKYYMRSILQGIVPQPEFQAVSSFAQIKNFVEEHGQSVLKPRRADSATGVFVIEPAHLNEFADVNLGEDDYLIETFCPFNHMVTVDGYSVGNEIKLDLYHEYCDLILSTLTTRQNLCVRTSKLYFSSATWVPMIRKQLKEATQKILDVMTVTGETTPFHFEFFYGERGIMFCEVGKRFGGQGMIKLTPFEFGVSIPTAFWQDYLEPGTANLSISKRPQCIAGLLFVMAPPHSDRYQKLHYDWIKSIHQKKGNETATYQSTGSYCFVVEFTSRNEAEFTAHLQQLTKAFQ</sequence>
<protein>
    <recommendedName>
        <fullName evidence="2">ATP-grasp domain-containing protein</fullName>
    </recommendedName>
</protein>
<dbReference type="SUPFAM" id="SSF56059">
    <property type="entry name" value="Glutathione synthetase ATP-binding domain-like"/>
    <property type="match status" value="1"/>
</dbReference>
<dbReference type="InterPro" id="IPR011761">
    <property type="entry name" value="ATP-grasp"/>
</dbReference>
<proteinExistence type="predicted"/>
<accession>A0ABY5BWT7</accession>
<keyword evidence="4" id="KW-1185">Reference proteome</keyword>
<dbReference type="Proteomes" id="UP001056164">
    <property type="component" value="Chromosome"/>
</dbReference>
<gene>
    <name evidence="3" type="ORF">M3M37_05350</name>
</gene>
<dbReference type="PROSITE" id="PS50975">
    <property type="entry name" value="ATP_GRASP"/>
    <property type="match status" value="1"/>
</dbReference>
<reference evidence="3" key="1">
    <citation type="submission" date="2022-05" db="EMBL/GenBank/DDBJ databases">
        <authorList>
            <person name="Oliphant S.A."/>
            <person name="Watson-Haigh N.S."/>
            <person name="Sumby K.M."/>
            <person name="Gardner J.M."/>
            <person name="Jiranek V."/>
        </authorList>
    </citation>
    <scope>NUCLEOTIDE SEQUENCE</scope>
    <source>
        <strain evidence="3">KI4_A6</strain>
    </source>
</reference>
<keyword evidence="1" id="KW-0547">Nucleotide-binding</keyword>
<dbReference type="EMBL" id="CP097121">
    <property type="protein sequence ID" value="USS90269.1"/>
    <property type="molecule type" value="Genomic_DNA"/>
</dbReference>
<dbReference type="Gene3D" id="3.30.470.20">
    <property type="entry name" value="ATP-grasp fold, B domain"/>
    <property type="match status" value="1"/>
</dbReference>
<evidence type="ECO:0000256" key="1">
    <source>
        <dbReference type="PROSITE-ProRule" id="PRU00409"/>
    </source>
</evidence>
<evidence type="ECO:0000259" key="2">
    <source>
        <dbReference type="PROSITE" id="PS50975"/>
    </source>
</evidence>
<evidence type="ECO:0000313" key="3">
    <source>
        <dbReference type="EMBL" id="USS90269.1"/>
    </source>
</evidence>
<dbReference type="RefSeq" id="WP_252794717.1">
    <property type="nucleotide sequence ID" value="NZ_CP097121.1"/>
</dbReference>
<name>A0ABY5BWT7_9LACO</name>
<keyword evidence="1" id="KW-0067">ATP-binding</keyword>
<evidence type="ECO:0000313" key="4">
    <source>
        <dbReference type="Proteomes" id="UP001056164"/>
    </source>
</evidence>